<proteinExistence type="predicted"/>
<organism evidence="1 2">
    <name type="scientific">Desulfuribacillus stibiiarsenatis</name>
    <dbReference type="NCBI Taxonomy" id="1390249"/>
    <lineage>
        <taxon>Bacteria</taxon>
        <taxon>Bacillati</taxon>
        <taxon>Bacillota</taxon>
        <taxon>Desulfuribacillia</taxon>
        <taxon>Desulfuribacillales</taxon>
        <taxon>Desulfuribacillaceae</taxon>
        <taxon>Desulfuribacillus</taxon>
    </lineage>
</organism>
<dbReference type="EMBL" id="MJAT01000006">
    <property type="protein sequence ID" value="OEH86242.1"/>
    <property type="molecule type" value="Genomic_DNA"/>
</dbReference>
<dbReference type="OrthoDB" id="3035036at2"/>
<accession>A0A1E5L7V4</accession>
<dbReference type="Proteomes" id="UP000095255">
    <property type="component" value="Unassembled WGS sequence"/>
</dbReference>
<sequence length="101" mass="11374">MPIKVSDANFSNIIEIWGHGPNTIEVHTGDGRQVKITAAHNIRSGATPNYYAHYEEIQEIKIDKKTLKVWVAADYPWQVGETVEGCLRGALVWVDRDPQNT</sequence>
<evidence type="ECO:0000313" key="2">
    <source>
        <dbReference type="Proteomes" id="UP000095255"/>
    </source>
</evidence>
<gene>
    <name evidence="1" type="ORF">BHU72_11950</name>
</gene>
<name>A0A1E5L7V4_9FIRM</name>
<dbReference type="AlphaFoldDB" id="A0A1E5L7V4"/>
<dbReference type="STRING" id="1390249.BHU72_11950"/>
<keyword evidence="2" id="KW-1185">Reference proteome</keyword>
<protein>
    <submittedName>
        <fullName evidence="1">Uncharacterized protein</fullName>
    </submittedName>
</protein>
<reference evidence="1 2" key="1">
    <citation type="submission" date="2016-09" db="EMBL/GenBank/DDBJ databases">
        <title>Desulfuribacillus arsenicus sp. nov., an obligately anaerobic, dissimilatory arsenic- and antimonate-reducing bacterium isolated from anoxic sediments.</title>
        <authorList>
            <person name="Abin C.A."/>
            <person name="Hollibaugh J.T."/>
        </authorList>
    </citation>
    <scope>NUCLEOTIDE SEQUENCE [LARGE SCALE GENOMIC DNA]</scope>
    <source>
        <strain evidence="1 2">MLFW-2</strain>
    </source>
</reference>
<dbReference type="RefSeq" id="WP_141709248.1">
    <property type="nucleotide sequence ID" value="NZ_MJAT01000006.1"/>
</dbReference>
<evidence type="ECO:0000313" key="1">
    <source>
        <dbReference type="EMBL" id="OEH86242.1"/>
    </source>
</evidence>
<comment type="caution">
    <text evidence="1">The sequence shown here is derived from an EMBL/GenBank/DDBJ whole genome shotgun (WGS) entry which is preliminary data.</text>
</comment>